<feature type="transmembrane region" description="Helical" evidence="17">
    <location>
        <begin position="1612"/>
        <end position="1632"/>
    </location>
</feature>
<dbReference type="InParanoid" id="A0A165Q943"/>
<feature type="compositionally biased region" description="Low complexity" evidence="16">
    <location>
        <begin position="1"/>
        <end position="29"/>
    </location>
</feature>
<evidence type="ECO:0000313" key="20">
    <source>
        <dbReference type="Proteomes" id="UP000077266"/>
    </source>
</evidence>
<feature type="compositionally biased region" description="Polar residues" evidence="16">
    <location>
        <begin position="2068"/>
        <end position="2079"/>
    </location>
</feature>
<feature type="compositionally biased region" description="Low complexity" evidence="16">
    <location>
        <begin position="408"/>
        <end position="425"/>
    </location>
</feature>
<keyword evidence="3" id="KW-1003">Cell membrane</keyword>
<evidence type="ECO:0000256" key="14">
    <source>
        <dbReference type="ARBA" id="ARBA00061395"/>
    </source>
</evidence>
<feature type="domain" description="Ion transport" evidence="18">
    <location>
        <begin position="489"/>
        <end position="727"/>
    </location>
</feature>
<dbReference type="InterPro" id="IPR005821">
    <property type="entry name" value="Ion_trans_dom"/>
</dbReference>
<dbReference type="Gene3D" id="1.10.287.70">
    <property type="match status" value="4"/>
</dbReference>
<evidence type="ECO:0000256" key="17">
    <source>
        <dbReference type="SAM" id="Phobius"/>
    </source>
</evidence>
<feature type="transmembrane region" description="Helical" evidence="17">
    <location>
        <begin position="802"/>
        <end position="820"/>
    </location>
</feature>
<evidence type="ECO:0000256" key="11">
    <source>
        <dbReference type="ARBA" id="ARBA00023136"/>
    </source>
</evidence>
<feature type="region of interest" description="Disordered" evidence="16">
    <location>
        <begin position="402"/>
        <end position="433"/>
    </location>
</feature>
<comment type="similarity">
    <text evidence="14">Belongs to the calcium channel alpha-1 subunit (TC 1.A.1.11) family.</text>
</comment>
<feature type="domain" description="Ion transport" evidence="18">
    <location>
        <begin position="1247"/>
        <end position="1498"/>
    </location>
</feature>
<feature type="transmembrane region" description="Helical" evidence="17">
    <location>
        <begin position="690"/>
        <end position="723"/>
    </location>
</feature>
<proteinExistence type="inferred from homology"/>
<feature type="transmembrane region" description="Helical" evidence="17">
    <location>
        <begin position="230"/>
        <end position="253"/>
    </location>
</feature>
<feature type="transmembrane region" description="Helical" evidence="17">
    <location>
        <begin position="498"/>
        <end position="517"/>
    </location>
</feature>
<protein>
    <recommendedName>
        <fullName evidence="15">Calcium-channel protein CCH1</fullName>
    </recommendedName>
</protein>
<keyword evidence="20" id="KW-1185">Reference proteome</keyword>
<feature type="domain" description="Ion transport" evidence="18">
    <location>
        <begin position="1549"/>
        <end position="1794"/>
    </location>
</feature>
<sequence>MQASSSSSSVASRPGSRAGSPSPSPVAGGLSRRYSWNRTADPFTPERQLDDPLASNASLVPHVPARLNEPAPFPAHEAGSRASLDSPSYQSTDDQEDERLTSYEHDPEASPRSPGRRRTDRFNQESALKKSSATLRVVSKNIRRMSVRVVNLAGLGVENQHRIRLPDDPLDGLPQPTNAAAKLAAQVLAEEHDDEPEQPFADAATLPKLRGRTLGVFSARSRIRKAMYNLLLWSWTEPLILLLIFANAVMLSLQARHALFPSEDGTSPPVKGYFHDWEDTALFALFIIFTLELFARIVVSGLILDPDVHTKTLFSHLFTAFNPPTAPIAQQGMPPSSLNDSTLSRGGSLRDQTLNRSNSMRDGKVGVPKMDIVSRFNRSVAHVAAPFALAHEVEAEARAAKSHMRQVSGPGHAASSSMSAHGSSHLPRQASHATTMSTSSVSSFWHPVHGPINTPSELYGGSTIKPQYKTLPFALSIARSHSLAHRGLPYLRHSWNRIDFLAVLSFWITFVLSVYGIERAQGVHISIFRALSVLRCARLLAVTQGTTTIMHSLKIARPMLANVAYFVLFAIILFSVVGVQAFRGSLRRTCVLISTTPGVPDIELDQVCGGYIEPLSLNRTGYISREGIPIDSHRKGYTCPLGQVCRERGSDPHVNLEAFDDIVLAALQVMIIAGANGWSPVMFAAIDGEYFISSLFFIVCLVILNFWLINLFVAVITNTFAAIRAQTKKSAFGADIHSGLLPDPSELAEDWVAPEVKKQPRGMSSVRRWYLRTRYFWVALITAGVSVQALRTPTTSPDTVKWMNLFEIGITFAFDFEILWRFAGYLPDWRTFFVRQPGNIIDLLLAVGSTVIQTPVIKHSPVYPWLTLFQLARFYRVILDVPRMRPLLLSVFGNFSGLVNMCLFLLLTNFIAALFALQIFRGDIGDDAFMNFSQLWNGFLAMYQVLSSENWTDVLYTASEAETGYKQAVIAALFVTGWFFFANFILVQLFIAVINENFEVAEEIKHSRQYDRFRANAAPTAARVVWLDKLNPYRYFKANPESITVQSLPPNLVLPIQRSLVQNLSNAPGGPGAFDRRNQMDQNDGGSWIKRKLKSLQAIFVGDEYSDEVPMKTIRKRRQRESMVTEAQDENEKHLEILAAAVTADAAREEESANDTLFEQRAQKADFINAHPSYDKALWVLPQSNRLRQLCQKFVMPSGGERVYGKPPSAVLDMAFRLVLLLSVVGGITVAGIATPIYRRDYYRVNGVHRFAWFDTADAAFGLVLVLEFVVKIIADGFVFAPNAYLLSLWNGIDFFILLTVLANISTNISTAGGTSRFTRALKAFRALKLITLIQKLRETFQSLIFAGAMRILDAAMLAVLYMIPYAIWGLNIFSGKLFGCNDEGAAGRSECVNEFFTTALDDSSYPYLVPRVWDNPSEATEWSFDTFRSSILILFEIVSLEGWIDVMRAALAITGPDQQPRDSATQVNAIFFLFYILLGALIILTLFVSIIIGNFSTRSGMALLTKEQREWIDLQKLIKRQKPSKRPERPATGFRRWCYERAVNKHGFWSRTMTVIFIAHIGALMSLNYTVSTRGDLVRDIFFLAVIIAYAVDLVVRFFGLGYASFRANGWNLFDCVVVAGSLIATTFTIIADSHFFWVQQAQKLFLVSIAFKLVQKSNSLNQLFKTSIGSLPALSKLVMLWFCLFLFFGILFVEVFGLTRWGSAESRNENYSSLGRALVMMAFMSTGEGWNEYMHNFAVEYPRCTNSSQDLPDSDCGSAGWAFTLFISWNILSMYIFVNMFTGVVVENFSYVFQISSGTKSLNREEMRAFKKVWTEFANKNGYLPRQKLAAFFGKLSGVFEVRIYPPENQIKTLLAAARETDEDRFSERRDFIRHGVNITRLTALLADIDQRAVKSKRNLYCRVYHEASLIDKKEGLDFTRMLMMLAHHKLVDDDRALELKDLLARKAVMAEVMDHVRLDKVRSLLRTIYHRRRFNKIQKDKKEKEEVERSLATEGAAVPGIVVEAPWNDTPEPHRPTTAQHVHGPRKSRDITQGDSPNATPRQSGSNYLMSTRPPSNGGDESRRNSTASTNSGHTLSPSASPRSSMMSQSNDLMDMDASEMLSAMNASLWGEMMQHAAQEEEE</sequence>
<evidence type="ECO:0000256" key="3">
    <source>
        <dbReference type="ARBA" id="ARBA00022475"/>
    </source>
</evidence>
<dbReference type="Gene3D" id="1.20.120.350">
    <property type="entry name" value="Voltage-gated potassium channels. Chain C"/>
    <property type="match status" value="4"/>
</dbReference>
<evidence type="ECO:0000256" key="9">
    <source>
        <dbReference type="ARBA" id="ARBA00022989"/>
    </source>
</evidence>
<feature type="transmembrane region" description="Helical" evidence="17">
    <location>
        <begin position="1582"/>
        <end position="1600"/>
    </location>
</feature>
<feature type="region of interest" description="Disordered" evidence="16">
    <location>
        <begin position="2003"/>
        <end position="2093"/>
    </location>
</feature>
<feature type="compositionally biased region" description="Low complexity" evidence="16">
    <location>
        <begin position="2080"/>
        <end position="2093"/>
    </location>
</feature>
<feature type="region of interest" description="Disordered" evidence="16">
    <location>
        <begin position="329"/>
        <end position="362"/>
    </location>
</feature>
<keyword evidence="8" id="KW-0851">Voltage-gated channel</keyword>
<reference evidence="19 20" key="1">
    <citation type="journal article" date="2016" name="Mol. Biol. Evol.">
        <title>Comparative Genomics of Early-Diverging Mushroom-Forming Fungi Provides Insights into the Origins of Lignocellulose Decay Capabilities.</title>
        <authorList>
            <person name="Nagy L.G."/>
            <person name="Riley R."/>
            <person name="Tritt A."/>
            <person name="Adam C."/>
            <person name="Daum C."/>
            <person name="Floudas D."/>
            <person name="Sun H."/>
            <person name="Yadav J.S."/>
            <person name="Pangilinan J."/>
            <person name="Larsson K.H."/>
            <person name="Matsuura K."/>
            <person name="Barry K."/>
            <person name="Labutti K."/>
            <person name="Kuo R."/>
            <person name="Ohm R.A."/>
            <person name="Bhattacharya S.S."/>
            <person name="Shirouzu T."/>
            <person name="Yoshinaga Y."/>
            <person name="Martin F.M."/>
            <person name="Grigoriev I.V."/>
            <person name="Hibbett D.S."/>
        </authorList>
    </citation>
    <scope>NUCLEOTIDE SEQUENCE [LARGE SCALE GENOMIC DNA]</scope>
    <source>
        <strain evidence="19 20">HHB12029</strain>
    </source>
</reference>
<feature type="compositionally biased region" description="Polar residues" evidence="16">
    <location>
        <begin position="83"/>
        <end position="92"/>
    </location>
</feature>
<dbReference type="InterPro" id="IPR050599">
    <property type="entry name" value="VDCC_alpha-1_subunit"/>
</dbReference>
<dbReference type="FunFam" id="1.10.287.70:FF:000093">
    <property type="entry name" value="Calcium channel subunit Cch1"/>
    <property type="match status" value="1"/>
</dbReference>
<dbReference type="PANTHER" id="PTHR45628">
    <property type="entry name" value="VOLTAGE-DEPENDENT CALCIUM CHANNEL TYPE A SUBUNIT ALPHA-1"/>
    <property type="match status" value="1"/>
</dbReference>
<feature type="transmembrane region" description="Helical" evidence="17">
    <location>
        <begin position="281"/>
        <end position="304"/>
    </location>
</feature>
<keyword evidence="6 17" id="KW-0812">Transmembrane</keyword>
<feature type="transmembrane region" description="Helical" evidence="17">
    <location>
        <begin position="1214"/>
        <end position="1238"/>
    </location>
</feature>
<feature type="transmembrane region" description="Helical" evidence="17">
    <location>
        <begin position="968"/>
        <end position="991"/>
    </location>
</feature>
<feature type="compositionally biased region" description="Polar residues" evidence="16">
    <location>
        <begin position="333"/>
        <end position="358"/>
    </location>
</feature>
<evidence type="ECO:0000256" key="5">
    <source>
        <dbReference type="ARBA" id="ARBA00022673"/>
    </source>
</evidence>
<dbReference type="SUPFAM" id="SSF81324">
    <property type="entry name" value="Voltage-gated potassium channels"/>
    <property type="match status" value="4"/>
</dbReference>
<keyword evidence="10" id="KW-0406">Ion transport</keyword>
<dbReference type="Proteomes" id="UP000077266">
    <property type="component" value="Unassembled WGS sequence"/>
</dbReference>
<feature type="transmembrane region" description="Helical" evidence="17">
    <location>
        <begin position="559"/>
        <end position="579"/>
    </location>
</feature>
<feature type="transmembrane region" description="Helical" evidence="17">
    <location>
        <begin position="658"/>
        <end position="678"/>
    </location>
</feature>
<dbReference type="OrthoDB" id="416585at2759"/>
<feature type="transmembrane region" description="Helical" evidence="17">
    <location>
        <begin position="769"/>
        <end position="790"/>
    </location>
</feature>
<accession>A0A165Q943</accession>
<feature type="compositionally biased region" description="Polar residues" evidence="16">
    <location>
        <begin position="2036"/>
        <end position="2058"/>
    </location>
</feature>
<feature type="transmembrane region" description="Helical" evidence="17">
    <location>
        <begin position="1470"/>
        <end position="1493"/>
    </location>
</feature>
<keyword evidence="4" id="KW-0109">Calcium transport</keyword>
<evidence type="ECO:0000259" key="18">
    <source>
        <dbReference type="Pfam" id="PF00520"/>
    </source>
</evidence>
<evidence type="ECO:0000256" key="12">
    <source>
        <dbReference type="ARBA" id="ARBA00023180"/>
    </source>
</evidence>
<evidence type="ECO:0000256" key="13">
    <source>
        <dbReference type="ARBA" id="ARBA00023303"/>
    </source>
</evidence>
<feature type="transmembrane region" description="Helical" evidence="17">
    <location>
        <begin position="1676"/>
        <end position="1695"/>
    </location>
</feature>
<dbReference type="PANTHER" id="PTHR45628:SF7">
    <property type="entry name" value="VOLTAGE-DEPENDENT CALCIUM CHANNEL TYPE A SUBUNIT ALPHA-1"/>
    <property type="match status" value="1"/>
</dbReference>
<dbReference type="EMBL" id="KV425884">
    <property type="protein sequence ID" value="KZW03268.1"/>
    <property type="molecule type" value="Genomic_DNA"/>
</dbReference>
<keyword evidence="13" id="KW-0407">Ion channel</keyword>
<evidence type="ECO:0000256" key="2">
    <source>
        <dbReference type="ARBA" id="ARBA00022448"/>
    </source>
</evidence>
<evidence type="ECO:0000256" key="6">
    <source>
        <dbReference type="ARBA" id="ARBA00022692"/>
    </source>
</evidence>
<comment type="subcellular location">
    <subcellularLocation>
        <location evidence="1">Cell membrane</location>
        <topology evidence="1">Multi-pass membrane protein</topology>
    </subcellularLocation>
</comment>
<dbReference type="GO" id="GO:0008331">
    <property type="term" value="F:high voltage-gated calcium channel activity"/>
    <property type="evidence" value="ECO:0007669"/>
    <property type="project" value="TreeGrafter"/>
</dbReference>
<keyword evidence="9 17" id="KW-1133">Transmembrane helix</keyword>
<evidence type="ECO:0000256" key="16">
    <source>
        <dbReference type="SAM" id="MobiDB-lite"/>
    </source>
</evidence>
<feature type="compositionally biased region" description="Basic and acidic residues" evidence="16">
    <location>
        <begin position="98"/>
        <end position="109"/>
    </location>
</feature>
<evidence type="ECO:0000256" key="8">
    <source>
        <dbReference type="ARBA" id="ARBA00022882"/>
    </source>
</evidence>
<evidence type="ECO:0000256" key="10">
    <source>
        <dbReference type="ARBA" id="ARBA00023065"/>
    </source>
</evidence>
<feature type="transmembrane region" description="Helical" evidence="17">
    <location>
        <begin position="1549"/>
        <end position="1570"/>
    </location>
</feature>
<dbReference type="InterPro" id="IPR027359">
    <property type="entry name" value="Volt_channel_dom_sf"/>
</dbReference>
<evidence type="ECO:0000256" key="1">
    <source>
        <dbReference type="ARBA" id="ARBA00004651"/>
    </source>
</evidence>
<organism evidence="19 20">
    <name type="scientific">Exidia glandulosa HHB12029</name>
    <dbReference type="NCBI Taxonomy" id="1314781"/>
    <lineage>
        <taxon>Eukaryota</taxon>
        <taxon>Fungi</taxon>
        <taxon>Dikarya</taxon>
        <taxon>Basidiomycota</taxon>
        <taxon>Agaricomycotina</taxon>
        <taxon>Agaricomycetes</taxon>
        <taxon>Auriculariales</taxon>
        <taxon>Exidiaceae</taxon>
        <taxon>Exidia</taxon>
    </lineage>
</organism>
<dbReference type="GO" id="GO:0005891">
    <property type="term" value="C:voltage-gated calcium channel complex"/>
    <property type="evidence" value="ECO:0007669"/>
    <property type="project" value="TreeGrafter"/>
</dbReference>
<feature type="transmembrane region" description="Helical" evidence="17">
    <location>
        <begin position="1763"/>
        <end position="1788"/>
    </location>
</feature>
<feature type="transmembrane region" description="Helical" evidence="17">
    <location>
        <begin position="891"/>
        <end position="916"/>
    </location>
</feature>
<dbReference type="GO" id="GO:0098703">
    <property type="term" value="P:calcium ion import across plasma membrane"/>
    <property type="evidence" value="ECO:0007669"/>
    <property type="project" value="TreeGrafter"/>
</dbReference>
<keyword evidence="11 17" id="KW-0472">Membrane</keyword>
<evidence type="ECO:0000256" key="7">
    <source>
        <dbReference type="ARBA" id="ARBA00022837"/>
    </source>
</evidence>
<feature type="transmembrane region" description="Helical" evidence="17">
    <location>
        <begin position="1259"/>
        <end position="1281"/>
    </location>
</feature>
<keyword evidence="12" id="KW-0325">Glycoprotein</keyword>
<name>A0A165Q943_EXIGL</name>
<evidence type="ECO:0000256" key="15">
    <source>
        <dbReference type="ARBA" id="ARBA00067459"/>
    </source>
</evidence>
<keyword evidence="2" id="KW-0813">Transport</keyword>
<feature type="domain" description="Ion transport" evidence="18">
    <location>
        <begin position="775"/>
        <end position="1003"/>
    </location>
</feature>
<evidence type="ECO:0000256" key="4">
    <source>
        <dbReference type="ARBA" id="ARBA00022568"/>
    </source>
</evidence>
<dbReference type="FunCoup" id="A0A165Q943">
    <property type="interactions" value="31"/>
</dbReference>
<feature type="transmembrane region" description="Helical" evidence="17">
    <location>
        <begin position="840"/>
        <end position="856"/>
    </location>
</feature>
<evidence type="ECO:0000313" key="19">
    <source>
        <dbReference type="EMBL" id="KZW03268.1"/>
    </source>
</evidence>
<feature type="region of interest" description="Disordered" evidence="16">
    <location>
        <begin position="1"/>
        <end position="128"/>
    </location>
</feature>
<feature type="transmembrane region" description="Helical" evidence="17">
    <location>
        <begin position="1287"/>
        <end position="1307"/>
    </location>
</feature>
<feature type="transmembrane region" description="Helical" evidence="17">
    <location>
        <begin position="1344"/>
        <end position="1369"/>
    </location>
</feature>
<dbReference type="STRING" id="1314781.A0A165Q943"/>
<keyword evidence="5" id="KW-0107">Calcium channel</keyword>
<dbReference type="Pfam" id="PF00520">
    <property type="entry name" value="Ion_trans"/>
    <property type="match status" value="4"/>
</dbReference>
<gene>
    <name evidence="19" type="ORF">EXIGLDRAFT_664412</name>
</gene>
<keyword evidence="7" id="KW-0106">Calcium</keyword>